<dbReference type="Proteomes" id="UP000652013">
    <property type="component" value="Unassembled WGS sequence"/>
</dbReference>
<reference evidence="2" key="1">
    <citation type="submission" date="2021-01" db="EMBL/GenBank/DDBJ databases">
        <title>Whole genome shotgun sequence of Spirilliplanes yamanashiensis NBRC 15828.</title>
        <authorList>
            <person name="Komaki H."/>
            <person name="Tamura T."/>
        </authorList>
    </citation>
    <scope>NUCLEOTIDE SEQUENCE</scope>
    <source>
        <strain evidence="2">NBRC 15828</strain>
    </source>
</reference>
<feature type="domain" description="F5/8 type C" evidence="1">
    <location>
        <begin position="1"/>
        <end position="59"/>
    </location>
</feature>
<dbReference type="InterPro" id="IPR000421">
    <property type="entry name" value="FA58C"/>
</dbReference>
<evidence type="ECO:0000313" key="2">
    <source>
        <dbReference type="EMBL" id="GIJ05130.1"/>
    </source>
</evidence>
<dbReference type="AlphaFoldDB" id="A0A8J4DLI9"/>
<protein>
    <recommendedName>
        <fullName evidence="1">F5/8 type C domain-containing protein</fullName>
    </recommendedName>
</protein>
<gene>
    <name evidence="2" type="ORF">Sya03_44820</name>
</gene>
<evidence type="ECO:0000259" key="1">
    <source>
        <dbReference type="PROSITE" id="PS50022"/>
    </source>
</evidence>
<comment type="caution">
    <text evidence="2">The sequence shown here is derived from an EMBL/GenBank/DDBJ whole genome shotgun (WGS) entry which is preliminary data.</text>
</comment>
<keyword evidence="3" id="KW-1185">Reference proteome</keyword>
<accession>A0A8J4DLI9</accession>
<name>A0A8J4DLI9_9ACTN</name>
<dbReference type="EMBL" id="BOOY01000031">
    <property type="protein sequence ID" value="GIJ05130.1"/>
    <property type="molecule type" value="Genomic_DNA"/>
</dbReference>
<proteinExistence type="predicted"/>
<sequence length="59" mass="6551">MAGTWHNCSGSENDYVKIDVNNASDSDCIAIPPGNVGHHYYDPTWWVTGANHSATWKRC</sequence>
<organism evidence="2 3">
    <name type="scientific">Spirilliplanes yamanashiensis</name>
    <dbReference type="NCBI Taxonomy" id="42233"/>
    <lineage>
        <taxon>Bacteria</taxon>
        <taxon>Bacillati</taxon>
        <taxon>Actinomycetota</taxon>
        <taxon>Actinomycetes</taxon>
        <taxon>Micromonosporales</taxon>
        <taxon>Micromonosporaceae</taxon>
        <taxon>Spirilliplanes</taxon>
    </lineage>
</organism>
<dbReference type="PROSITE" id="PS50022">
    <property type="entry name" value="FA58C_3"/>
    <property type="match status" value="1"/>
</dbReference>
<evidence type="ECO:0000313" key="3">
    <source>
        <dbReference type="Proteomes" id="UP000652013"/>
    </source>
</evidence>